<feature type="transmembrane region" description="Helical" evidence="7">
    <location>
        <begin position="91"/>
        <end position="109"/>
    </location>
</feature>
<dbReference type="SUPFAM" id="SSF81345">
    <property type="entry name" value="ABC transporter involved in vitamin B12 uptake, BtuC"/>
    <property type="match status" value="1"/>
</dbReference>
<evidence type="ECO:0000256" key="6">
    <source>
        <dbReference type="RuleBase" id="RU003943"/>
    </source>
</evidence>
<feature type="transmembrane region" description="Helical" evidence="7">
    <location>
        <begin position="167"/>
        <end position="186"/>
    </location>
</feature>
<comment type="subcellular location">
    <subcellularLocation>
        <location evidence="6">Cell membrane</location>
        <topology evidence="6">Multi-pass membrane protein</topology>
    </subcellularLocation>
    <subcellularLocation>
        <location evidence="1">Membrane</location>
        <topology evidence="1">Multi-pass membrane protein</topology>
    </subcellularLocation>
</comment>
<evidence type="ECO:0000313" key="8">
    <source>
        <dbReference type="EMBL" id="KKR41241.1"/>
    </source>
</evidence>
<accession>A0A0G0QV58</accession>
<dbReference type="AlphaFoldDB" id="A0A0G0QV58"/>
<name>A0A0G0QV58_9BACT</name>
<evidence type="ECO:0000256" key="1">
    <source>
        <dbReference type="ARBA" id="ARBA00004141"/>
    </source>
</evidence>
<dbReference type="PANTHER" id="PTHR30477:SF0">
    <property type="entry name" value="METAL TRANSPORT SYSTEM MEMBRANE PROTEIN TM_0125-RELATED"/>
    <property type="match status" value="1"/>
</dbReference>
<comment type="caution">
    <text evidence="8">The sequence shown here is derived from an EMBL/GenBank/DDBJ whole genome shotgun (WGS) entry which is preliminary data.</text>
</comment>
<evidence type="ECO:0000256" key="4">
    <source>
        <dbReference type="ARBA" id="ARBA00022989"/>
    </source>
</evidence>
<evidence type="ECO:0000256" key="5">
    <source>
        <dbReference type="ARBA" id="ARBA00023136"/>
    </source>
</evidence>
<feature type="transmembrane region" description="Helical" evidence="7">
    <location>
        <begin position="241"/>
        <end position="259"/>
    </location>
</feature>
<evidence type="ECO:0000256" key="2">
    <source>
        <dbReference type="ARBA" id="ARBA00008034"/>
    </source>
</evidence>
<dbReference type="InterPro" id="IPR037294">
    <property type="entry name" value="ABC_BtuC-like"/>
</dbReference>
<evidence type="ECO:0000256" key="3">
    <source>
        <dbReference type="ARBA" id="ARBA00022692"/>
    </source>
</evidence>
<dbReference type="Gene3D" id="1.10.3470.10">
    <property type="entry name" value="ABC transporter involved in vitamin B12 uptake, BtuC"/>
    <property type="match status" value="1"/>
</dbReference>
<feature type="transmembrane region" description="Helical" evidence="7">
    <location>
        <begin position="12"/>
        <end position="35"/>
    </location>
</feature>
<keyword evidence="4 7" id="KW-1133">Transmembrane helix</keyword>
<evidence type="ECO:0000313" key="9">
    <source>
        <dbReference type="Proteomes" id="UP000034072"/>
    </source>
</evidence>
<comment type="similarity">
    <text evidence="2 6">Belongs to the ABC-3 integral membrane protein family.</text>
</comment>
<feature type="transmembrane region" description="Helical" evidence="7">
    <location>
        <begin position="55"/>
        <end position="79"/>
    </location>
</feature>
<evidence type="ECO:0000256" key="7">
    <source>
        <dbReference type="SAM" id="Phobius"/>
    </source>
</evidence>
<dbReference type="GO" id="GO:0010043">
    <property type="term" value="P:response to zinc ion"/>
    <property type="evidence" value="ECO:0007669"/>
    <property type="project" value="TreeGrafter"/>
</dbReference>
<dbReference type="PANTHER" id="PTHR30477">
    <property type="entry name" value="ABC-TRANSPORTER METAL-BINDING PROTEIN"/>
    <property type="match status" value="1"/>
</dbReference>
<dbReference type="GO" id="GO:0055085">
    <property type="term" value="P:transmembrane transport"/>
    <property type="evidence" value="ECO:0007669"/>
    <property type="project" value="InterPro"/>
</dbReference>
<feature type="transmembrane region" description="Helical" evidence="7">
    <location>
        <begin position="192"/>
        <end position="208"/>
    </location>
</feature>
<dbReference type="EMBL" id="LBXZ01000001">
    <property type="protein sequence ID" value="KKR41241.1"/>
    <property type="molecule type" value="Genomic_DNA"/>
</dbReference>
<sequence>MSTIINYLNGPTGIQLLVGVLIGIGAGYLGSYMILRRMSLVGDALSHVALPGIAIALLLHINPFIGAFSVLIMAILGIYALEKHTTLPSETLVGIFFTISLALGLILTPEPELLEALFGDITRVGPLDVMITAVLVIISIVVMRLISKKVMLGIISKDLTKSMGIKADAVNFVFLLLVATIVALGLKVVGTLLMGSLVIIPAAAARNISLSLRSYTVLSVVFGAISALIGIPLALFLGISSGPIIVLTSGAIFLITLVFKH</sequence>
<dbReference type="PATRIC" id="fig|1619033.3.peg.149"/>
<dbReference type="InterPro" id="IPR001626">
    <property type="entry name" value="ABC_TroCD"/>
</dbReference>
<organism evidence="8 9">
    <name type="scientific">Candidatus Yanofskybacteria bacterium GW2011_GWE2_40_11</name>
    <dbReference type="NCBI Taxonomy" id="1619033"/>
    <lineage>
        <taxon>Bacteria</taxon>
        <taxon>Candidatus Yanofskyibacteriota</taxon>
    </lineage>
</organism>
<keyword evidence="3 6" id="KW-0812">Transmembrane</keyword>
<dbReference type="Pfam" id="PF00950">
    <property type="entry name" value="ABC-3"/>
    <property type="match status" value="1"/>
</dbReference>
<dbReference type="Proteomes" id="UP000034072">
    <property type="component" value="Unassembled WGS sequence"/>
</dbReference>
<feature type="transmembrane region" description="Helical" evidence="7">
    <location>
        <begin position="129"/>
        <end position="146"/>
    </location>
</feature>
<dbReference type="GO" id="GO:0043190">
    <property type="term" value="C:ATP-binding cassette (ABC) transporter complex"/>
    <property type="evidence" value="ECO:0007669"/>
    <property type="project" value="InterPro"/>
</dbReference>
<proteinExistence type="inferred from homology"/>
<protein>
    <submittedName>
        <fullName evidence="8">ABC-3 protein</fullName>
    </submittedName>
</protein>
<feature type="transmembrane region" description="Helical" evidence="7">
    <location>
        <begin position="215"/>
        <end position="235"/>
    </location>
</feature>
<keyword evidence="6" id="KW-0813">Transport</keyword>
<gene>
    <name evidence="8" type="ORF">UT75_C0001G0145</name>
</gene>
<reference evidence="8 9" key="1">
    <citation type="journal article" date="2015" name="Nature">
        <title>rRNA introns, odd ribosomes, and small enigmatic genomes across a large radiation of phyla.</title>
        <authorList>
            <person name="Brown C.T."/>
            <person name="Hug L.A."/>
            <person name="Thomas B.C."/>
            <person name="Sharon I."/>
            <person name="Castelle C.J."/>
            <person name="Singh A."/>
            <person name="Wilkins M.J."/>
            <person name="Williams K.H."/>
            <person name="Banfield J.F."/>
        </authorList>
    </citation>
    <scope>NUCLEOTIDE SEQUENCE [LARGE SCALE GENOMIC DNA]</scope>
</reference>
<keyword evidence="5 7" id="KW-0472">Membrane</keyword>